<keyword evidence="11" id="KW-1133">Transmembrane helix</keyword>
<reference evidence="13" key="3">
    <citation type="submission" date="2025-09" db="UniProtKB">
        <authorList>
            <consortium name="Ensembl"/>
        </authorList>
    </citation>
    <scope>IDENTIFICATION</scope>
</reference>
<feature type="domain" description="EGF-like" evidence="12">
    <location>
        <begin position="141"/>
        <end position="177"/>
    </location>
</feature>
<dbReference type="Ensembl" id="ENSOGAT00000014991.2">
    <property type="protein sequence ID" value="ENSOGAP00000013417.2"/>
    <property type="gene ID" value="ENSOGAG00000014980.2"/>
</dbReference>
<feature type="compositionally biased region" description="Polar residues" evidence="10">
    <location>
        <begin position="454"/>
        <end position="467"/>
    </location>
</feature>
<protein>
    <recommendedName>
        <fullName evidence="12">EGF-like domain-containing protein</fullName>
    </recommendedName>
</protein>
<feature type="compositionally biased region" description="Low complexity" evidence="10">
    <location>
        <begin position="74"/>
        <end position="106"/>
    </location>
</feature>
<dbReference type="SMART" id="SM00181">
    <property type="entry name" value="EGF"/>
    <property type="match status" value="3"/>
</dbReference>
<evidence type="ECO:0000256" key="9">
    <source>
        <dbReference type="PROSITE-ProRule" id="PRU00076"/>
    </source>
</evidence>
<dbReference type="SUPFAM" id="SSF57184">
    <property type="entry name" value="Growth factor receptor domain"/>
    <property type="match status" value="1"/>
</dbReference>
<evidence type="ECO:0000256" key="3">
    <source>
        <dbReference type="ARBA" id="ARBA00022536"/>
    </source>
</evidence>
<dbReference type="eggNOG" id="ENOG502S3PG">
    <property type="taxonomic scope" value="Eukaryota"/>
</dbReference>
<reference evidence="13" key="2">
    <citation type="submission" date="2025-08" db="UniProtKB">
        <authorList>
            <consortium name="Ensembl"/>
        </authorList>
    </citation>
    <scope>IDENTIFICATION</scope>
</reference>
<dbReference type="GO" id="GO:0005886">
    <property type="term" value="C:plasma membrane"/>
    <property type="evidence" value="ECO:0007669"/>
    <property type="project" value="UniProtKB-SubCell"/>
</dbReference>
<keyword evidence="4" id="KW-0732">Signal</keyword>
<evidence type="ECO:0000313" key="14">
    <source>
        <dbReference type="Proteomes" id="UP000005225"/>
    </source>
</evidence>
<dbReference type="PROSITE" id="PS50026">
    <property type="entry name" value="EGF_3"/>
    <property type="match status" value="1"/>
</dbReference>
<feature type="compositionally biased region" description="Low complexity" evidence="10">
    <location>
        <begin position="10"/>
        <end position="32"/>
    </location>
</feature>
<comment type="subcellular location">
    <subcellularLocation>
        <location evidence="1">Cell membrane</location>
    </subcellularLocation>
</comment>
<evidence type="ECO:0000256" key="11">
    <source>
        <dbReference type="SAM" id="Phobius"/>
    </source>
</evidence>
<feature type="compositionally biased region" description="Polar residues" evidence="10">
    <location>
        <begin position="33"/>
        <end position="47"/>
    </location>
</feature>
<evidence type="ECO:0000256" key="10">
    <source>
        <dbReference type="SAM" id="MobiDB-lite"/>
    </source>
</evidence>
<accession>H0XCB7</accession>
<evidence type="ECO:0000313" key="13">
    <source>
        <dbReference type="Ensembl" id="ENSOGAP00000013417.2"/>
    </source>
</evidence>
<dbReference type="PROSITE" id="PS01186">
    <property type="entry name" value="EGF_2"/>
    <property type="match status" value="1"/>
</dbReference>
<evidence type="ECO:0000256" key="7">
    <source>
        <dbReference type="ARBA" id="ARBA00023157"/>
    </source>
</evidence>
<keyword evidence="6 11" id="KW-0472">Membrane</keyword>
<feature type="transmembrane region" description="Helical" evidence="11">
    <location>
        <begin position="382"/>
        <end position="404"/>
    </location>
</feature>
<evidence type="ECO:0000256" key="5">
    <source>
        <dbReference type="ARBA" id="ARBA00022737"/>
    </source>
</evidence>
<organism evidence="13 14">
    <name type="scientific">Otolemur garnettii</name>
    <name type="common">Small-eared galago</name>
    <name type="synonym">Garnett's greater bushbaby</name>
    <dbReference type="NCBI Taxonomy" id="30611"/>
    <lineage>
        <taxon>Eukaryota</taxon>
        <taxon>Metazoa</taxon>
        <taxon>Chordata</taxon>
        <taxon>Craniata</taxon>
        <taxon>Vertebrata</taxon>
        <taxon>Euteleostomi</taxon>
        <taxon>Mammalia</taxon>
        <taxon>Eutheria</taxon>
        <taxon>Euarchontoglires</taxon>
        <taxon>Primates</taxon>
        <taxon>Strepsirrhini</taxon>
        <taxon>Lorisiformes</taxon>
        <taxon>Galagidae</taxon>
        <taxon>Otolemur</taxon>
    </lineage>
</organism>
<keyword evidence="5" id="KW-0677">Repeat</keyword>
<feature type="region of interest" description="Disordered" evidence="10">
    <location>
        <begin position="1"/>
        <end position="143"/>
    </location>
</feature>
<keyword evidence="7" id="KW-1015">Disulfide bond</keyword>
<sequence length="473" mass="50119">SATSQTTSAVTPTIETVTDTNETTETSSPTTIKNSSSVAPITTLSTYSPAADAPSAPPAGNTASPSLTSPPAPAESESTTSANSLVTVSMSTTPSPSDTSGGTLTTQSNSGMFPTTKNDSSVISTTSLPQNSTSNPSATGPRTPCEASPCTDGSACVNLNDKHFCLCVEGYYYDSSACVKGKIFPGQIRVQVSEISGLEDKTSKAYQDLYFKITDFFNTTFGPVYGQTIILSVSFSTSPEKRAAGKVTVRIVNILSQNANESEASVSKMIETAANSTSGNFSAYVAESRCDYHGCKQADDACINGLTCECKLNWERPNPQAACVASSPQCPDNCHGEHKQCLVKDDGIPECACEPGYKEEDGKCQKCPFGYSGLDCKDQFQLILTILGIIAAIIILSMLIALIVTVRSKNKAKNIEEQNLIEEDFQNLRLQQTGFSNLGADGSIFPKARIAASKDTQPQNPYVSQRNIPGPDY</sequence>
<keyword evidence="2" id="KW-1003">Cell membrane</keyword>
<evidence type="ECO:0000256" key="6">
    <source>
        <dbReference type="ARBA" id="ARBA00023136"/>
    </source>
</evidence>
<dbReference type="PANTHER" id="PTHR24037">
    <property type="entry name" value="HEART DEVELOPMENT PROTEIN WITH EGF-LIKE DOMAINS 1"/>
    <property type="match status" value="1"/>
</dbReference>
<dbReference type="HOGENOM" id="CLU_020534_1_0_1"/>
<dbReference type="InterPro" id="IPR009030">
    <property type="entry name" value="Growth_fac_rcpt_cys_sf"/>
</dbReference>
<evidence type="ECO:0000256" key="2">
    <source>
        <dbReference type="ARBA" id="ARBA00022475"/>
    </source>
</evidence>
<keyword evidence="3 9" id="KW-0245">EGF-like domain</keyword>
<dbReference type="OMA" id="HKQCLIK"/>
<dbReference type="Proteomes" id="UP000005225">
    <property type="component" value="Unassembled WGS sequence"/>
</dbReference>
<keyword evidence="11" id="KW-0812">Transmembrane</keyword>
<keyword evidence="8" id="KW-0325">Glycoprotein</keyword>
<evidence type="ECO:0000259" key="12">
    <source>
        <dbReference type="PROSITE" id="PS50026"/>
    </source>
</evidence>
<dbReference type="InterPro" id="IPR000742">
    <property type="entry name" value="EGF"/>
</dbReference>
<feature type="compositionally biased region" description="Polar residues" evidence="10">
    <location>
        <begin position="107"/>
        <end position="140"/>
    </location>
</feature>
<dbReference type="GeneTree" id="ENSGT00940000154419"/>
<evidence type="ECO:0000256" key="8">
    <source>
        <dbReference type="ARBA" id="ARBA00023180"/>
    </source>
</evidence>
<feature type="compositionally biased region" description="Low complexity" evidence="10">
    <location>
        <begin position="48"/>
        <end position="67"/>
    </location>
</feature>
<dbReference type="FunCoup" id="H0XCB7">
    <property type="interactions" value="330"/>
</dbReference>
<dbReference type="PANTHER" id="PTHR24037:SF10">
    <property type="entry name" value="MUCIN-13"/>
    <property type="match status" value="1"/>
</dbReference>
<evidence type="ECO:0000256" key="4">
    <source>
        <dbReference type="ARBA" id="ARBA00022729"/>
    </source>
</evidence>
<reference evidence="14" key="1">
    <citation type="submission" date="2011-03" db="EMBL/GenBank/DDBJ databases">
        <title>Version 3 of the genome sequence of Otolemur garnettii (Bushbaby).</title>
        <authorList>
            <consortium name="The Broad Institute Genome Sequencing Platform"/>
            <person name="Di Palma F."/>
            <person name="Johnson J."/>
            <person name="Lander E.S."/>
            <person name="Lindblad-Toh K."/>
            <person name="Jaffe D.B."/>
            <person name="Gnerre S."/>
            <person name="MacCallum I."/>
            <person name="Przybylski D."/>
            <person name="Ribeiro F.J."/>
            <person name="Burton J.N."/>
            <person name="Walker B.J."/>
            <person name="Sharpe T."/>
            <person name="Hall G."/>
        </authorList>
    </citation>
    <scope>NUCLEOTIDE SEQUENCE [LARGE SCALE GENOMIC DNA]</scope>
</reference>
<comment type="caution">
    <text evidence="9">Lacks conserved residue(s) required for the propagation of feature annotation.</text>
</comment>
<evidence type="ECO:0000256" key="1">
    <source>
        <dbReference type="ARBA" id="ARBA00004236"/>
    </source>
</evidence>
<dbReference type="AlphaFoldDB" id="H0XCB7"/>
<dbReference type="InParanoid" id="H0XCB7"/>
<proteinExistence type="predicted"/>
<keyword evidence="14" id="KW-1185">Reference proteome</keyword>
<dbReference type="EMBL" id="AAQR03117547">
    <property type="status" value="NOT_ANNOTATED_CDS"/>
    <property type="molecule type" value="Genomic_DNA"/>
</dbReference>
<dbReference type="STRING" id="30611.ENSOGAP00000013417"/>
<name>H0XCB7_OTOGA</name>
<feature type="region of interest" description="Disordered" evidence="10">
    <location>
        <begin position="452"/>
        <end position="473"/>
    </location>
</feature>